<dbReference type="RefSeq" id="WP_186284667.1">
    <property type="nucleotide sequence ID" value="NZ_JACMSF010000029.1"/>
</dbReference>
<feature type="domain" description="HTH deoR-type" evidence="4">
    <location>
        <begin position="10"/>
        <end position="76"/>
    </location>
</feature>
<dbReference type="SMART" id="SM00420">
    <property type="entry name" value="HTH_DEOR"/>
    <property type="match status" value="1"/>
</dbReference>
<dbReference type="GO" id="GO:0003677">
    <property type="term" value="F:DNA binding"/>
    <property type="evidence" value="ECO:0007669"/>
    <property type="project" value="UniProtKB-KW"/>
</dbReference>
<evidence type="ECO:0000256" key="3">
    <source>
        <dbReference type="ARBA" id="ARBA00023163"/>
    </source>
</evidence>
<dbReference type="InterPro" id="IPR026881">
    <property type="entry name" value="WYL_dom"/>
</dbReference>
<dbReference type="Gene3D" id="1.10.10.10">
    <property type="entry name" value="Winged helix-like DNA-binding domain superfamily/Winged helix DNA-binding domain"/>
    <property type="match status" value="1"/>
</dbReference>
<sequence>MEDSGGSRSRAGRLEALKGLLAERDYTTAAELADELGVSVRTVHRDLAFLRDLGMPVDSDRGRGGGLRLEHGWSLGRVHLSETEAIGLLLSLTIAEKVGSPLLLDDVRSIARKIAASFAPAQARRILAIRKRILVGASASALVLSSYTSPSAEVAKPLLDAFANRQVAVISYEDQHARVTEREIELQYLYYNVPVWYVLAWDRLRDDVRSFRIDRIKTIRLLPETFPLRREERFLTAGEPDARAL</sequence>
<comment type="caution">
    <text evidence="5">The sequence shown here is derived from an EMBL/GenBank/DDBJ whole genome shotgun (WGS) entry which is preliminary data.</text>
</comment>
<dbReference type="PANTHER" id="PTHR34580">
    <property type="match status" value="1"/>
</dbReference>
<dbReference type="Proteomes" id="UP000584670">
    <property type="component" value="Unassembled WGS sequence"/>
</dbReference>
<dbReference type="EMBL" id="JACMSF010000029">
    <property type="protein sequence ID" value="MBC2904809.1"/>
    <property type="molecule type" value="Genomic_DNA"/>
</dbReference>
<dbReference type="InterPro" id="IPR013196">
    <property type="entry name" value="HTH_11"/>
</dbReference>
<dbReference type="AlphaFoldDB" id="A0A7X1MAX5"/>
<proteinExistence type="predicted"/>
<evidence type="ECO:0000313" key="6">
    <source>
        <dbReference type="Proteomes" id="UP000584670"/>
    </source>
</evidence>
<dbReference type="PROSITE" id="PS00894">
    <property type="entry name" value="HTH_DEOR_1"/>
    <property type="match status" value="1"/>
</dbReference>
<keyword evidence="1" id="KW-0805">Transcription regulation</keyword>
<dbReference type="InterPro" id="IPR036388">
    <property type="entry name" value="WH-like_DNA-bd_sf"/>
</dbReference>
<protein>
    <submittedName>
        <fullName evidence="5">HTH domain-containing protein</fullName>
    </submittedName>
</protein>
<dbReference type="PROSITE" id="PS52050">
    <property type="entry name" value="WYL"/>
    <property type="match status" value="1"/>
</dbReference>
<evidence type="ECO:0000259" key="4">
    <source>
        <dbReference type="PROSITE" id="PS51000"/>
    </source>
</evidence>
<dbReference type="Pfam" id="PF13280">
    <property type="entry name" value="WYL"/>
    <property type="match status" value="1"/>
</dbReference>
<organism evidence="5 6">
    <name type="scientific">Streptomyces cupreus</name>
    <dbReference type="NCBI Taxonomy" id="2759956"/>
    <lineage>
        <taxon>Bacteria</taxon>
        <taxon>Bacillati</taxon>
        <taxon>Actinomycetota</taxon>
        <taxon>Actinomycetes</taxon>
        <taxon>Kitasatosporales</taxon>
        <taxon>Streptomycetaceae</taxon>
        <taxon>Streptomyces</taxon>
    </lineage>
</organism>
<dbReference type="Pfam" id="PF08279">
    <property type="entry name" value="HTH_11"/>
    <property type="match status" value="1"/>
</dbReference>
<evidence type="ECO:0000313" key="5">
    <source>
        <dbReference type="EMBL" id="MBC2904809.1"/>
    </source>
</evidence>
<dbReference type="GO" id="GO:0003700">
    <property type="term" value="F:DNA-binding transcription factor activity"/>
    <property type="evidence" value="ECO:0007669"/>
    <property type="project" value="InterPro"/>
</dbReference>
<dbReference type="PROSITE" id="PS51000">
    <property type="entry name" value="HTH_DEOR_2"/>
    <property type="match status" value="1"/>
</dbReference>
<gene>
    <name evidence="5" type="ORF">H4N64_25115</name>
</gene>
<dbReference type="InterPro" id="IPR001034">
    <property type="entry name" value="DeoR_HTH"/>
</dbReference>
<reference evidence="5 6" key="1">
    <citation type="submission" date="2020-08" db="EMBL/GenBank/DDBJ databases">
        <title>Streptomyces sp. PSKA01 genome sequencing and assembly.</title>
        <authorList>
            <person name="Mandal S."/>
            <person name="Maiti P.K."/>
            <person name="Das P."/>
        </authorList>
    </citation>
    <scope>NUCLEOTIDE SEQUENCE [LARGE SCALE GENOMIC DNA]</scope>
    <source>
        <strain evidence="5 6">PSKA01</strain>
    </source>
</reference>
<name>A0A7X1MAX5_9ACTN</name>
<keyword evidence="6" id="KW-1185">Reference proteome</keyword>
<accession>A0A7X1MAX5</accession>
<evidence type="ECO:0000256" key="2">
    <source>
        <dbReference type="ARBA" id="ARBA00023125"/>
    </source>
</evidence>
<dbReference type="SUPFAM" id="SSF46785">
    <property type="entry name" value="Winged helix' DNA-binding domain"/>
    <property type="match status" value="1"/>
</dbReference>
<keyword evidence="2" id="KW-0238">DNA-binding</keyword>
<dbReference type="InterPro" id="IPR018356">
    <property type="entry name" value="Tscrpt_reg_HTH_DeoR_CS"/>
</dbReference>
<dbReference type="InterPro" id="IPR051534">
    <property type="entry name" value="CBASS_pafABC_assoc_protein"/>
</dbReference>
<evidence type="ECO:0000256" key="1">
    <source>
        <dbReference type="ARBA" id="ARBA00023015"/>
    </source>
</evidence>
<keyword evidence="3" id="KW-0804">Transcription</keyword>
<dbReference type="PANTHER" id="PTHR34580:SF3">
    <property type="entry name" value="PROTEIN PAFB"/>
    <property type="match status" value="1"/>
</dbReference>
<dbReference type="InterPro" id="IPR036390">
    <property type="entry name" value="WH_DNA-bd_sf"/>
</dbReference>